<proteinExistence type="predicted"/>
<evidence type="ECO:0000259" key="1">
    <source>
        <dbReference type="Pfam" id="PF04480"/>
    </source>
</evidence>
<dbReference type="AlphaFoldDB" id="A0A1H1HTP8"/>
<dbReference type="InterPro" id="IPR007569">
    <property type="entry name" value="DUF559"/>
</dbReference>
<keyword evidence="3" id="KW-1185">Reference proteome</keyword>
<dbReference type="Gene3D" id="3.40.960.10">
    <property type="entry name" value="VSR Endonuclease"/>
    <property type="match status" value="1"/>
</dbReference>
<evidence type="ECO:0000313" key="2">
    <source>
        <dbReference type="EMBL" id="SDR28871.1"/>
    </source>
</evidence>
<dbReference type="Pfam" id="PF04480">
    <property type="entry name" value="DUF559"/>
    <property type="match status" value="1"/>
</dbReference>
<name>A0A1H1HTP8_9ACTN</name>
<protein>
    <recommendedName>
        <fullName evidence="1">DUF559 domain-containing protein</fullName>
    </recommendedName>
</protein>
<sequence length="301" mass="33040">MHTIEILETLAGANGGIVSRRAALAAGARAAEIERLRHTGDIVAVRRGWYRLPGADAVVVAAVRAGAVLTCVSALPYHPGVWVPPQRRRVHLRRARHLRTPAHRDCDAAHPMRSPIRAVDSLPDALRCAAHCLDPAAFVAVLDSTLRREHERYTVDDLRVIFDGASQRVVRLLDFVDPLAGSGTESLVRFHLQYARIKVRSQVVLPGIGRVDLLVGDRLIIECDSTAHHTGPQRLEDNRRDRAATRGGYLVLRIDYSEVIGDWPTIFAEILEIVRSGRHRGPVLLGESADLAVAPDISIAT</sequence>
<gene>
    <name evidence="2" type="ORF">SAMN04489765_4590</name>
</gene>
<accession>A0A1H1HTP8</accession>
<dbReference type="OrthoDB" id="4701311at2"/>
<dbReference type="EMBL" id="FNLF01000002">
    <property type="protein sequence ID" value="SDR28871.1"/>
    <property type="molecule type" value="Genomic_DNA"/>
</dbReference>
<evidence type="ECO:0000313" key="3">
    <source>
        <dbReference type="Proteomes" id="UP000183053"/>
    </source>
</evidence>
<reference evidence="3" key="1">
    <citation type="submission" date="2016-10" db="EMBL/GenBank/DDBJ databases">
        <authorList>
            <person name="Varghese N."/>
            <person name="Submissions S."/>
        </authorList>
    </citation>
    <scope>NUCLEOTIDE SEQUENCE [LARGE SCALE GENOMIC DNA]</scope>
    <source>
        <strain evidence="3">DSM 44142</strain>
    </source>
</reference>
<organism evidence="2 3">
    <name type="scientific">Tsukamurella pulmonis</name>
    <dbReference type="NCBI Taxonomy" id="47312"/>
    <lineage>
        <taxon>Bacteria</taxon>
        <taxon>Bacillati</taxon>
        <taxon>Actinomycetota</taxon>
        <taxon>Actinomycetes</taxon>
        <taxon>Mycobacteriales</taxon>
        <taxon>Tsukamurellaceae</taxon>
        <taxon>Tsukamurella</taxon>
    </lineage>
</organism>
<dbReference type="RefSeq" id="WP_068563848.1">
    <property type="nucleotide sequence ID" value="NZ_FNLF01000002.1"/>
</dbReference>
<dbReference type="Proteomes" id="UP000183053">
    <property type="component" value="Unassembled WGS sequence"/>
</dbReference>
<dbReference type="STRING" id="47312.SAMN04489765_4590"/>
<feature type="domain" description="DUF559" evidence="1">
    <location>
        <begin position="211"/>
        <end position="274"/>
    </location>
</feature>